<feature type="compositionally biased region" description="Basic and acidic residues" evidence="1">
    <location>
        <begin position="7"/>
        <end position="16"/>
    </location>
</feature>
<proteinExistence type="predicted"/>
<dbReference type="AlphaFoldDB" id="A0A4C1UYU7"/>
<keyword evidence="3" id="KW-1185">Reference proteome</keyword>
<dbReference type="EMBL" id="BGZK01000249">
    <property type="protein sequence ID" value="GBP31663.1"/>
    <property type="molecule type" value="Genomic_DNA"/>
</dbReference>
<comment type="caution">
    <text evidence="2">The sequence shown here is derived from an EMBL/GenBank/DDBJ whole genome shotgun (WGS) entry which is preliminary data.</text>
</comment>
<reference evidence="2 3" key="1">
    <citation type="journal article" date="2019" name="Commun. Biol.">
        <title>The bagworm genome reveals a unique fibroin gene that provides high tensile strength.</title>
        <authorList>
            <person name="Kono N."/>
            <person name="Nakamura H."/>
            <person name="Ohtoshi R."/>
            <person name="Tomita M."/>
            <person name="Numata K."/>
            <person name="Arakawa K."/>
        </authorList>
    </citation>
    <scope>NUCLEOTIDE SEQUENCE [LARGE SCALE GENOMIC DNA]</scope>
</reference>
<name>A0A4C1UYU7_EUMVA</name>
<evidence type="ECO:0000256" key="1">
    <source>
        <dbReference type="SAM" id="MobiDB-lite"/>
    </source>
</evidence>
<accession>A0A4C1UYU7</accession>
<gene>
    <name evidence="2" type="ORF">EVAR_84109_1</name>
</gene>
<dbReference type="Proteomes" id="UP000299102">
    <property type="component" value="Unassembled WGS sequence"/>
</dbReference>
<protein>
    <submittedName>
        <fullName evidence="2">Uncharacterized protein</fullName>
    </submittedName>
</protein>
<evidence type="ECO:0000313" key="3">
    <source>
        <dbReference type="Proteomes" id="UP000299102"/>
    </source>
</evidence>
<sequence length="88" mass="9473">MLGIINEGRKTAKSSERIISQPERPRCATRWMPARAAHRLGNAAAPLPAPGAFSRLMMRCGDKISAANKMQSFSVSSLKDCTTVVGVD</sequence>
<organism evidence="2 3">
    <name type="scientific">Eumeta variegata</name>
    <name type="common">Bagworm moth</name>
    <name type="synonym">Eumeta japonica</name>
    <dbReference type="NCBI Taxonomy" id="151549"/>
    <lineage>
        <taxon>Eukaryota</taxon>
        <taxon>Metazoa</taxon>
        <taxon>Ecdysozoa</taxon>
        <taxon>Arthropoda</taxon>
        <taxon>Hexapoda</taxon>
        <taxon>Insecta</taxon>
        <taxon>Pterygota</taxon>
        <taxon>Neoptera</taxon>
        <taxon>Endopterygota</taxon>
        <taxon>Lepidoptera</taxon>
        <taxon>Glossata</taxon>
        <taxon>Ditrysia</taxon>
        <taxon>Tineoidea</taxon>
        <taxon>Psychidae</taxon>
        <taxon>Oiketicinae</taxon>
        <taxon>Eumeta</taxon>
    </lineage>
</organism>
<feature type="region of interest" description="Disordered" evidence="1">
    <location>
        <begin position="1"/>
        <end position="25"/>
    </location>
</feature>
<evidence type="ECO:0000313" key="2">
    <source>
        <dbReference type="EMBL" id="GBP31663.1"/>
    </source>
</evidence>